<dbReference type="InterPro" id="IPR000531">
    <property type="entry name" value="Beta-barrel_TonB"/>
</dbReference>
<gene>
    <name evidence="6" type="ORF">IR213_08300</name>
</gene>
<evidence type="ECO:0000313" key="6">
    <source>
        <dbReference type="EMBL" id="MBF2708588.1"/>
    </source>
</evidence>
<dbReference type="Pfam" id="PF00593">
    <property type="entry name" value="TonB_dep_Rec_b-barrel"/>
    <property type="match status" value="1"/>
</dbReference>
<dbReference type="AlphaFoldDB" id="A0A930XZ74"/>
<dbReference type="InterPro" id="IPR023997">
    <property type="entry name" value="TonB-dep_OMP_SusC/RagA_CS"/>
</dbReference>
<evidence type="ECO:0000256" key="3">
    <source>
        <dbReference type="SAM" id="SignalP"/>
    </source>
</evidence>
<dbReference type="PROSITE" id="PS52016">
    <property type="entry name" value="TONB_DEPENDENT_REC_3"/>
    <property type="match status" value="1"/>
</dbReference>
<keyword evidence="1" id="KW-1134">Transmembrane beta strand</keyword>
<dbReference type="Gene3D" id="2.60.40.1120">
    <property type="entry name" value="Carboxypeptidase-like, regulatory domain"/>
    <property type="match status" value="1"/>
</dbReference>
<keyword evidence="3" id="KW-0732">Signal</keyword>
<keyword evidence="7" id="KW-1185">Reference proteome</keyword>
<dbReference type="Pfam" id="PF07715">
    <property type="entry name" value="Plug"/>
    <property type="match status" value="1"/>
</dbReference>
<dbReference type="SUPFAM" id="SSF49464">
    <property type="entry name" value="Carboxypeptidase regulatory domain-like"/>
    <property type="match status" value="1"/>
</dbReference>
<dbReference type="NCBIfam" id="TIGR04057">
    <property type="entry name" value="SusC_RagA_signa"/>
    <property type="match status" value="1"/>
</dbReference>
<accession>A0A930XZ74</accession>
<dbReference type="SUPFAM" id="SSF56935">
    <property type="entry name" value="Porins"/>
    <property type="match status" value="1"/>
</dbReference>
<evidence type="ECO:0000256" key="1">
    <source>
        <dbReference type="PROSITE-ProRule" id="PRU01360"/>
    </source>
</evidence>
<feature type="domain" description="TonB-dependent receptor-like beta-barrel" evidence="4">
    <location>
        <begin position="475"/>
        <end position="895"/>
    </location>
</feature>
<proteinExistence type="inferred from homology"/>
<dbReference type="EMBL" id="JADHEC010000015">
    <property type="protein sequence ID" value="MBF2708588.1"/>
    <property type="molecule type" value="Genomic_DNA"/>
</dbReference>
<dbReference type="InterPro" id="IPR008969">
    <property type="entry name" value="CarboxyPept-like_regulatory"/>
</dbReference>
<dbReference type="Proteomes" id="UP000646211">
    <property type="component" value="Unassembled WGS sequence"/>
</dbReference>
<feature type="signal peptide" evidence="3">
    <location>
        <begin position="1"/>
        <end position="22"/>
    </location>
</feature>
<evidence type="ECO:0000256" key="2">
    <source>
        <dbReference type="RuleBase" id="RU003357"/>
    </source>
</evidence>
<dbReference type="InterPro" id="IPR037066">
    <property type="entry name" value="Plug_dom_sf"/>
</dbReference>
<reference evidence="6" key="1">
    <citation type="submission" date="2020-11" db="EMBL/GenBank/DDBJ databases">
        <title>Genome of Flavobacterium soyangense.</title>
        <authorList>
            <person name="Liu Q."/>
            <person name="Xin Y.-H."/>
        </authorList>
    </citation>
    <scope>NUCLEOTIDE SEQUENCE</scope>
    <source>
        <strain evidence="6">CGMCC 1.13493</strain>
    </source>
</reference>
<dbReference type="InterPro" id="IPR023996">
    <property type="entry name" value="TonB-dep_OMP_SusC/RagA"/>
</dbReference>
<keyword evidence="1" id="KW-0812">Transmembrane</keyword>
<keyword evidence="6" id="KW-0675">Receptor</keyword>
<dbReference type="InterPro" id="IPR012910">
    <property type="entry name" value="Plug_dom"/>
</dbReference>
<name>A0A930XZ74_9FLAO</name>
<dbReference type="RefSeq" id="WP_194311843.1">
    <property type="nucleotide sequence ID" value="NZ_JADHEC010000015.1"/>
</dbReference>
<keyword evidence="1 2" id="KW-0472">Membrane</keyword>
<organism evidence="6 7">
    <name type="scientific">Flavobacterium soyangense</name>
    <dbReference type="NCBI Taxonomy" id="2023265"/>
    <lineage>
        <taxon>Bacteria</taxon>
        <taxon>Pseudomonadati</taxon>
        <taxon>Bacteroidota</taxon>
        <taxon>Flavobacteriia</taxon>
        <taxon>Flavobacteriales</taxon>
        <taxon>Flavobacteriaceae</taxon>
        <taxon>Flavobacterium</taxon>
    </lineage>
</organism>
<dbReference type="InterPro" id="IPR039426">
    <property type="entry name" value="TonB-dep_rcpt-like"/>
</dbReference>
<evidence type="ECO:0000259" key="4">
    <source>
        <dbReference type="Pfam" id="PF00593"/>
    </source>
</evidence>
<evidence type="ECO:0000259" key="5">
    <source>
        <dbReference type="Pfam" id="PF07715"/>
    </source>
</evidence>
<comment type="caution">
    <text evidence="6">The sequence shown here is derived from an EMBL/GenBank/DDBJ whole genome shotgun (WGS) entry which is preliminary data.</text>
</comment>
<keyword evidence="1" id="KW-0813">Transport</keyword>
<comment type="similarity">
    <text evidence="1 2">Belongs to the TonB-dependent receptor family.</text>
</comment>
<evidence type="ECO:0000313" key="7">
    <source>
        <dbReference type="Proteomes" id="UP000646211"/>
    </source>
</evidence>
<feature type="chain" id="PRO_5037940484" evidence="3">
    <location>
        <begin position="23"/>
        <end position="1040"/>
    </location>
</feature>
<protein>
    <submittedName>
        <fullName evidence="6">TonB-dependent receptor</fullName>
    </submittedName>
</protein>
<keyword evidence="1" id="KW-0998">Cell outer membrane</keyword>
<feature type="domain" description="TonB-dependent receptor plug" evidence="5">
    <location>
        <begin position="116"/>
        <end position="226"/>
    </location>
</feature>
<dbReference type="GO" id="GO:0009279">
    <property type="term" value="C:cell outer membrane"/>
    <property type="evidence" value="ECO:0007669"/>
    <property type="project" value="UniProtKB-SubCell"/>
</dbReference>
<dbReference type="NCBIfam" id="TIGR04056">
    <property type="entry name" value="OMP_RagA_SusC"/>
    <property type="match status" value="1"/>
</dbReference>
<dbReference type="Pfam" id="PF13715">
    <property type="entry name" value="CarbopepD_reg_2"/>
    <property type="match status" value="1"/>
</dbReference>
<sequence>MKLTKSLIFCFLSVLFSVYGQAQDVSIKGKVIDDSGLPIPGVTILIKGTTRATSSDIDGNYQIKAASSGTLVFSYVGYTSIQESIKGRTGIDVKLSPESQSLQEVVVVGYGTQKKSVTTGAISSVKAKDLEKIPNNGRIENALQGRVSGVSVFANAGQPGSSSTIRVRGITTFDGQGGNNPLWVVDGVVVDNGGIGYVNQSDIESIEVLKDAASQAIYGTRGASGVILVTTKKGKEGKISVSYNGFYGVSSPENTLKLLNATQYGAIINEKAIAAGKPVVYPNLSALGVGTDWQKVIFNTRAARFNHEVGISGGNNVSTFYASFGILDQEGIVTTEISNYNKKNIRLNSNHILSKYVTVGQTLGFAHTESIGIGNTNSEFGGPLNSAINLDPITPIIETDPTKANNLTLYPVNSIRDANGNPYGISSVVTGEPTNPLAYTQTRLGNKGISDDFVGNAFIEVSPIKNLKIKTAIGSKLSYYGNESFTPVSYLNGSNITAQNRLSRDRNKGFAWNIENTATYVKKIKEHDFSLLIGQGTYIDNIVSGLSISVAGIPAANYHDASFNFGSTPDQRSSSAYTGQEHRVTSLFSRFNYNYNEKYLLTGVIRRDGSSRFGANNKYGIFPSFSAGWVVSKESFWKVNNIINTLKIRGGYGIVGNDAIGDNKFLALIGSNRNFTYGPNGTIFIGNSPDAPANPDLKWEETTQSNIALETRLFSSVNFTIEAFDKKTNGILQNVTLPGFLGATGDPSANVANLSNKGIEIELGYRKKIGEVNFSINANGSFIENRVTFLGTGKEFITDQNASVHNLGAVTRTQVGQSFSSFYGAQTNGIFQTVAEVNAYKNSAGGLIQPNAVPGDFRYVDIDGNGLYESTKDKKFLGTPLPKYTFGMSLNADYKGFDLLINMQGAAGNKIFDATRRLDAGVTNYQTSVLSRWTAPGTSNTYPRVTDNDSNGNFSTPSDFFLQKGDYLRFKVVQIGYSLPKEVISKIGIQKIRLFITGENLLTLTKYTGFDPEIGGDISGIDRGYYPQARSFQFGGTLQF</sequence>
<dbReference type="Gene3D" id="2.170.130.10">
    <property type="entry name" value="TonB-dependent receptor, plug domain"/>
    <property type="match status" value="1"/>
</dbReference>
<comment type="subcellular location">
    <subcellularLocation>
        <location evidence="1">Cell outer membrane</location>
        <topology evidence="1">Multi-pass membrane protein</topology>
    </subcellularLocation>
</comment>
<keyword evidence="2" id="KW-0798">TonB box</keyword>